<gene>
    <name evidence="10" type="primary">LOC108849818</name>
</gene>
<dbReference type="GO" id="GO:0006952">
    <property type="term" value="P:defense response"/>
    <property type="evidence" value="ECO:0007669"/>
    <property type="project" value="UniProtKB-KW"/>
</dbReference>
<keyword evidence="6" id="KW-0520">NAD</keyword>
<dbReference type="Pfam" id="PF01582">
    <property type="entry name" value="TIR"/>
    <property type="match status" value="1"/>
</dbReference>
<evidence type="ECO:0000256" key="5">
    <source>
        <dbReference type="ARBA" id="ARBA00022821"/>
    </source>
</evidence>
<evidence type="ECO:0000256" key="7">
    <source>
        <dbReference type="ARBA" id="ARBA00047304"/>
    </source>
</evidence>
<accession>A0A6J0N3A7</accession>
<dbReference type="FunFam" id="3.40.50.300:FF:001002">
    <property type="entry name" value="Disease resistance protein (TIR-NBS-LRR class)"/>
    <property type="match status" value="1"/>
</dbReference>
<keyword evidence="2" id="KW-0433">Leucine-rich repeat</keyword>
<dbReference type="InterPro" id="IPR000157">
    <property type="entry name" value="TIR_dom"/>
</dbReference>
<dbReference type="Gene3D" id="3.40.50.300">
    <property type="entry name" value="P-loop containing nucleotide triphosphate hydrolases"/>
    <property type="match status" value="1"/>
</dbReference>
<protein>
    <recommendedName>
        <fullName evidence="1">ADP-ribosyl cyclase/cyclic ADP-ribose hydrolase</fullName>
        <ecNumber evidence="1">3.2.2.6</ecNumber>
    </recommendedName>
</protein>
<evidence type="ECO:0000256" key="6">
    <source>
        <dbReference type="ARBA" id="ARBA00023027"/>
    </source>
</evidence>
<dbReference type="InterPro" id="IPR002182">
    <property type="entry name" value="NB-ARC"/>
</dbReference>
<dbReference type="SUPFAM" id="SSF52540">
    <property type="entry name" value="P-loop containing nucleoside triphosphate hydrolases"/>
    <property type="match status" value="1"/>
</dbReference>
<dbReference type="InterPro" id="IPR036390">
    <property type="entry name" value="WH_DNA-bd_sf"/>
</dbReference>
<evidence type="ECO:0000256" key="1">
    <source>
        <dbReference type="ARBA" id="ARBA00011982"/>
    </source>
</evidence>
<evidence type="ECO:0000259" key="8">
    <source>
        <dbReference type="PROSITE" id="PS50104"/>
    </source>
</evidence>
<keyword evidence="5" id="KW-0611">Plant defense</keyword>
<dbReference type="InterPro" id="IPR042197">
    <property type="entry name" value="Apaf_helical"/>
</dbReference>
<dbReference type="Pfam" id="PF00931">
    <property type="entry name" value="NB-ARC"/>
    <property type="match status" value="1"/>
</dbReference>
<dbReference type="Gene3D" id="1.10.8.430">
    <property type="entry name" value="Helical domain of apoptotic protease-activating factors"/>
    <property type="match status" value="1"/>
</dbReference>
<keyword evidence="4" id="KW-0378">Hydrolase</keyword>
<dbReference type="GO" id="GO:0061809">
    <property type="term" value="F:NAD+ nucleosidase activity, cyclic ADP-ribose generating"/>
    <property type="evidence" value="ECO:0007669"/>
    <property type="project" value="UniProtKB-EC"/>
</dbReference>
<dbReference type="GO" id="GO:0007165">
    <property type="term" value="P:signal transduction"/>
    <property type="evidence" value="ECO:0007669"/>
    <property type="project" value="InterPro"/>
</dbReference>
<dbReference type="PANTHER" id="PTHR11017">
    <property type="entry name" value="LEUCINE-RICH REPEAT-CONTAINING PROTEIN"/>
    <property type="match status" value="1"/>
</dbReference>
<evidence type="ECO:0000313" key="9">
    <source>
        <dbReference type="Proteomes" id="UP000504610"/>
    </source>
</evidence>
<dbReference type="KEGG" id="rsz:108849818"/>
<dbReference type="RefSeq" id="XP_018478924.1">
    <property type="nucleotide sequence ID" value="XM_018623422.2"/>
</dbReference>
<dbReference type="InterPro" id="IPR035897">
    <property type="entry name" value="Toll_tir_struct_dom_sf"/>
</dbReference>
<dbReference type="InterPro" id="IPR058192">
    <property type="entry name" value="WHD_ROQ1-like"/>
</dbReference>
<dbReference type="EC" id="3.2.2.6" evidence="1"/>
<dbReference type="InterPro" id="IPR055414">
    <property type="entry name" value="LRR_R13L4/SHOC2-like"/>
</dbReference>
<dbReference type="InterPro" id="IPR032675">
    <property type="entry name" value="LRR_dom_sf"/>
</dbReference>
<dbReference type="GeneID" id="108849818"/>
<dbReference type="GO" id="GO:0043531">
    <property type="term" value="F:ADP binding"/>
    <property type="evidence" value="ECO:0007669"/>
    <property type="project" value="InterPro"/>
</dbReference>
<reference evidence="10" key="1">
    <citation type="submission" date="2025-08" db="UniProtKB">
        <authorList>
            <consortium name="RefSeq"/>
        </authorList>
    </citation>
    <scope>IDENTIFICATION</scope>
    <source>
        <tissue evidence="10">Leaf</tissue>
    </source>
</reference>
<name>A0A6J0N3A7_RAPSA</name>
<dbReference type="InterPro" id="IPR027417">
    <property type="entry name" value="P-loop_NTPase"/>
</dbReference>
<sequence>MDLSLFLTIVAAAIGFFLIFRKLRSHQENKEFSSPSSPPSSLSSSTSSTPSTLSISSASPSSSSHVWLHDVFPSFRGEDVRDNFLSHIKKEFERKTITFFNDNGIKRGESIGPELIQGIRGSKIAIVLLSTNYASSKWCLEELVEIMKCREELGQTVIAIFYKVDPSHVKKLTGDFGKVFRNTCKGQAKEDIWRWKQALEKVATIAGYHSCNWDNEASMVEEIAKDISNKLISIVPSSDFEGFVGMEAHMKKMEPFLLLGSKEVRIIGIWGPSGIGKSTIARVLYSKYSHHFQLSVFMENIKRRCLRPYYDEYSAKLQLQEEFLSQIINQEDIKIHHLGVVQDRLKDKRVLAVLDDVDHSLQIDAMAKEARWFGPGSRIIITTQDKKLLNAHGINHIYKVEFPPDDEALEIFCMYTFGQKSPYDDFKKLAWEVTKLAGNLPLGLKVMGSYFKGMPKEEWEEELPRLRTSLDGEIESILKFSYDALCVDNQDLFLHLACFFNGQLVKRVEDCLAKNFVGVKSHLRVLVEKCFISIDTGFIRIHGLLARLGREIVRKQSIHDPGKRQFLVDAGDICQVLRNDTLGSPSVIGINLSLLKLEEVKINNGAFERMSNVQFLRLESGLSSQPCHHSIDMMIRLPSNLRVLHWDSFPMTCMPSNFNPEFLVEIVLRHSSFLEKLWEGNKTIINLKWMDLSDSRTLKELPDLSTATNLQELNLYGCSSLAELPFSIENAINLRTLRLNYCSSLVGIPSSVWNLVNLQSLYLGYCSSLVRLPSSSGNAIIKLKVLDLHGCTSLMELPSSMEHATDLEELNLNGCLHLAKLPSSLGNLKRLYLEDCSSLVELPSSVINSFNLKGFTFSGCSNLVELPFYLGNATYVNEIDLSGCSSLRELPSSIGNITDLYMLHLSECSHLLELPSSIGNMTNLKKLRLNGCSSLVKLHSSIGNMTNLKKLCLNGCSSLVELPSSIGDMDNLRKLSLNGCSKLKGLPINININMKSLDILDLTNCLSLKSFPEISTNIRVLKLTGTSIEEIPPSIMSWPRLRELHMSYFENLKKSRHAFDRITDLHLCDTRIQEIAPWVREMSCLRELVIKGCTKLVSLPQLPDSLKFLIADNCESLETVHRSFYKTKCNALSFINCFKLNQEARDLIINASTRDFAIFPGETVPPYFTYRATGSSVSVKWNELVTQYFPTSLRFKACLLLAYKGDVDAGDWCWPEISCCMKDKRKSVKSGYAAFAYLWQRSSPTSKEHLLVFKIEEIINSHELVFEFSHNKNWEILECGLRPVKTLAPSCQWKL</sequence>
<dbReference type="PANTHER" id="PTHR11017:SF366">
    <property type="entry name" value="ADP-RIBOSYL CYCLASE_CYCLIC ADP-RIBOSE HYDROLASE"/>
    <property type="match status" value="1"/>
</dbReference>
<dbReference type="PRINTS" id="PR00364">
    <property type="entry name" value="DISEASERSIST"/>
</dbReference>
<organism evidence="9 10">
    <name type="scientific">Raphanus sativus</name>
    <name type="common">Radish</name>
    <name type="synonym">Raphanus raphanistrum var. sativus</name>
    <dbReference type="NCBI Taxonomy" id="3726"/>
    <lineage>
        <taxon>Eukaryota</taxon>
        <taxon>Viridiplantae</taxon>
        <taxon>Streptophyta</taxon>
        <taxon>Embryophyta</taxon>
        <taxon>Tracheophyta</taxon>
        <taxon>Spermatophyta</taxon>
        <taxon>Magnoliopsida</taxon>
        <taxon>eudicotyledons</taxon>
        <taxon>Gunneridae</taxon>
        <taxon>Pentapetalae</taxon>
        <taxon>rosids</taxon>
        <taxon>malvids</taxon>
        <taxon>Brassicales</taxon>
        <taxon>Brassicaceae</taxon>
        <taxon>Brassiceae</taxon>
        <taxon>Raphanus</taxon>
    </lineage>
</organism>
<dbReference type="FunFam" id="1.10.8.430:FF:000002">
    <property type="entry name" value="Disease resistance protein (TIR-NBS-LRR class)"/>
    <property type="match status" value="1"/>
</dbReference>
<evidence type="ECO:0000256" key="3">
    <source>
        <dbReference type="ARBA" id="ARBA00022737"/>
    </source>
</evidence>
<dbReference type="PROSITE" id="PS50104">
    <property type="entry name" value="TIR"/>
    <property type="match status" value="1"/>
</dbReference>
<dbReference type="Gene3D" id="3.80.10.10">
    <property type="entry name" value="Ribonuclease Inhibitor"/>
    <property type="match status" value="4"/>
</dbReference>
<dbReference type="SUPFAM" id="SSF46785">
    <property type="entry name" value="Winged helix' DNA-binding domain"/>
    <property type="match status" value="1"/>
</dbReference>
<dbReference type="Pfam" id="PF23598">
    <property type="entry name" value="LRR_14"/>
    <property type="match status" value="1"/>
</dbReference>
<dbReference type="FunFam" id="3.40.50.10140:FF:000007">
    <property type="entry name" value="Disease resistance protein (TIR-NBS-LRR class)"/>
    <property type="match status" value="1"/>
</dbReference>
<evidence type="ECO:0000256" key="4">
    <source>
        <dbReference type="ARBA" id="ARBA00022801"/>
    </source>
</evidence>
<dbReference type="Pfam" id="PF23282">
    <property type="entry name" value="WHD_ROQ1"/>
    <property type="match status" value="1"/>
</dbReference>
<keyword evidence="9" id="KW-1185">Reference proteome</keyword>
<dbReference type="InterPro" id="IPR044974">
    <property type="entry name" value="Disease_R_plants"/>
</dbReference>
<dbReference type="SMART" id="SM00255">
    <property type="entry name" value="TIR"/>
    <property type="match status" value="1"/>
</dbReference>
<dbReference type="InterPro" id="IPR045344">
    <property type="entry name" value="C-JID"/>
</dbReference>
<evidence type="ECO:0000313" key="10">
    <source>
        <dbReference type="RefSeq" id="XP_018478924.1"/>
    </source>
</evidence>
<dbReference type="GO" id="GO:0051707">
    <property type="term" value="P:response to other organism"/>
    <property type="evidence" value="ECO:0007669"/>
    <property type="project" value="UniProtKB-ARBA"/>
</dbReference>
<dbReference type="Gene3D" id="3.40.50.10140">
    <property type="entry name" value="Toll/interleukin-1 receptor homology (TIR) domain"/>
    <property type="match status" value="1"/>
</dbReference>
<feature type="domain" description="TIR" evidence="8">
    <location>
        <begin position="67"/>
        <end position="231"/>
    </location>
</feature>
<dbReference type="SUPFAM" id="SSF52200">
    <property type="entry name" value="Toll/Interleukin receptor TIR domain"/>
    <property type="match status" value="1"/>
</dbReference>
<dbReference type="OrthoDB" id="2018313at2759"/>
<proteinExistence type="predicted"/>
<keyword evidence="3" id="KW-0677">Repeat</keyword>
<comment type="catalytic activity">
    <reaction evidence="7">
        <text>NAD(+) + H2O = ADP-D-ribose + nicotinamide + H(+)</text>
        <dbReference type="Rhea" id="RHEA:16301"/>
        <dbReference type="ChEBI" id="CHEBI:15377"/>
        <dbReference type="ChEBI" id="CHEBI:15378"/>
        <dbReference type="ChEBI" id="CHEBI:17154"/>
        <dbReference type="ChEBI" id="CHEBI:57540"/>
        <dbReference type="ChEBI" id="CHEBI:57967"/>
        <dbReference type="EC" id="3.2.2.6"/>
    </reaction>
    <physiologicalReaction direction="left-to-right" evidence="7">
        <dbReference type="Rhea" id="RHEA:16302"/>
    </physiologicalReaction>
</comment>
<dbReference type="FunFam" id="3.80.10.10:FF:000845">
    <property type="entry name" value="Disease resistance protein (TIR-NBS-LRR class)"/>
    <property type="match status" value="1"/>
</dbReference>
<dbReference type="SUPFAM" id="SSF52047">
    <property type="entry name" value="RNI-like"/>
    <property type="match status" value="1"/>
</dbReference>
<dbReference type="Proteomes" id="UP000504610">
    <property type="component" value="Unplaced"/>
</dbReference>
<dbReference type="Pfam" id="PF20160">
    <property type="entry name" value="C-JID"/>
    <property type="match status" value="1"/>
</dbReference>
<evidence type="ECO:0000256" key="2">
    <source>
        <dbReference type="ARBA" id="ARBA00022614"/>
    </source>
</evidence>
<dbReference type="SUPFAM" id="SSF52058">
    <property type="entry name" value="L domain-like"/>
    <property type="match status" value="1"/>
</dbReference>